<feature type="region of interest" description="Disordered" evidence="1">
    <location>
        <begin position="147"/>
        <end position="167"/>
    </location>
</feature>
<dbReference type="Gramene" id="fgenesh1_pg.C_scaffold_8000186">
    <property type="protein sequence ID" value="fgenesh1_pg.C_scaffold_8000186"/>
    <property type="gene ID" value="fgenesh1_pg.C_scaffold_8000186"/>
</dbReference>
<evidence type="ECO:0000313" key="3">
    <source>
        <dbReference type="Proteomes" id="UP000008694"/>
    </source>
</evidence>
<dbReference type="HOGENOM" id="CLU_1596760_0_0_1"/>
<dbReference type="PANTHER" id="PTHR13596">
    <property type="entry name" value="SMALL EDRK-RICH FACTOR 1"/>
    <property type="match status" value="1"/>
</dbReference>
<dbReference type="EMBL" id="GL348720">
    <property type="protein sequence ID" value="EFH41469.1"/>
    <property type="molecule type" value="Genomic_DNA"/>
</dbReference>
<keyword evidence="3" id="KW-1185">Reference proteome</keyword>
<evidence type="ECO:0000256" key="1">
    <source>
        <dbReference type="SAM" id="MobiDB-lite"/>
    </source>
</evidence>
<dbReference type="AlphaFoldDB" id="D7MSN4"/>
<name>D7MSN4_ARALL</name>
<feature type="compositionally biased region" description="Basic and acidic residues" evidence="1">
    <location>
        <begin position="60"/>
        <end position="75"/>
    </location>
</feature>
<dbReference type="STRING" id="81972.D7MSN4"/>
<dbReference type="Proteomes" id="UP000008694">
    <property type="component" value="Unassembled WGS sequence"/>
</dbReference>
<proteinExistence type="predicted"/>
<gene>
    <name evidence="2" type="ORF">ARALYDRAFT_356399</name>
</gene>
<feature type="region of interest" description="Disordered" evidence="1">
    <location>
        <begin position="27"/>
        <end position="113"/>
    </location>
</feature>
<accession>D7MSN4</accession>
<feature type="compositionally biased region" description="Basic and acidic residues" evidence="1">
    <location>
        <begin position="83"/>
        <end position="99"/>
    </location>
</feature>
<feature type="region of interest" description="Disordered" evidence="1">
    <location>
        <begin position="1"/>
        <end position="20"/>
    </location>
</feature>
<feature type="compositionally biased region" description="Polar residues" evidence="1">
    <location>
        <begin position="154"/>
        <end position="167"/>
    </location>
</feature>
<protein>
    <submittedName>
        <fullName evidence="2">Uncharacterized protein</fullName>
    </submittedName>
</protein>
<organism evidence="3">
    <name type="scientific">Arabidopsis lyrata subsp. lyrata</name>
    <name type="common">Lyre-leaved rock-cress</name>
    <dbReference type="NCBI Taxonomy" id="81972"/>
    <lineage>
        <taxon>Eukaryota</taxon>
        <taxon>Viridiplantae</taxon>
        <taxon>Streptophyta</taxon>
        <taxon>Embryophyta</taxon>
        <taxon>Tracheophyta</taxon>
        <taxon>Spermatophyta</taxon>
        <taxon>Magnoliopsida</taxon>
        <taxon>eudicotyledons</taxon>
        <taxon>Gunneridae</taxon>
        <taxon>Pentapetalae</taxon>
        <taxon>rosids</taxon>
        <taxon>malvids</taxon>
        <taxon>Brassicales</taxon>
        <taxon>Brassicaceae</taxon>
        <taxon>Camelineae</taxon>
        <taxon>Arabidopsis</taxon>
    </lineage>
</organism>
<evidence type="ECO:0000313" key="2">
    <source>
        <dbReference type="EMBL" id="EFH41469.1"/>
    </source>
</evidence>
<sequence length="167" mass="18126">MAMEVVTPAPAQIPSERNIVLAPATTTTTATVENPQEEQDQVSNTKKPFLLLIFDASHGSQRERDRERAAGDKGKNSNNGLKPEQRRERDGKALQEKAVNKAAEAAAAGSSGGAGDLHAFCISLLEEIQTLKDRDLEKDRQLKYLMEQAPPPTICTNSTTGLSERAK</sequence>
<dbReference type="InterPro" id="IPR040211">
    <property type="entry name" value="SERF1/2-like"/>
</dbReference>
<reference evidence="3" key="1">
    <citation type="journal article" date="2011" name="Nat. Genet.">
        <title>The Arabidopsis lyrata genome sequence and the basis of rapid genome size change.</title>
        <authorList>
            <person name="Hu T.T."/>
            <person name="Pattyn P."/>
            <person name="Bakker E.G."/>
            <person name="Cao J."/>
            <person name="Cheng J.-F."/>
            <person name="Clark R.M."/>
            <person name="Fahlgren N."/>
            <person name="Fawcett J.A."/>
            <person name="Grimwood J."/>
            <person name="Gundlach H."/>
            <person name="Haberer G."/>
            <person name="Hollister J.D."/>
            <person name="Ossowski S."/>
            <person name="Ottilar R.P."/>
            <person name="Salamov A.A."/>
            <person name="Schneeberger K."/>
            <person name="Spannagl M."/>
            <person name="Wang X."/>
            <person name="Yang L."/>
            <person name="Nasrallah M.E."/>
            <person name="Bergelson J."/>
            <person name="Carrington J.C."/>
            <person name="Gaut B.S."/>
            <person name="Schmutz J."/>
            <person name="Mayer K.F.X."/>
            <person name="Van de Peer Y."/>
            <person name="Grigoriev I.V."/>
            <person name="Nordborg M."/>
            <person name="Weigel D."/>
            <person name="Guo Y.-L."/>
        </authorList>
    </citation>
    <scope>NUCLEOTIDE SEQUENCE [LARGE SCALE GENOMIC DNA]</scope>
    <source>
        <strain evidence="3">cv. MN47</strain>
    </source>
</reference>
<dbReference type="PANTHER" id="PTHR13596:SF8">
    <property type="entry name" value="SMALL EDRK-RICH FACTOR-LIKE N-TERMINAL DOMAIN-CONTAINING PROTEIN"/>
    <property type="match status" value="1"/>
</dbReference>